<evidence type="ECO:0000313" key="4">
    <source>
        <dbReference type="Proteomes" id="UP001165121"/>
    </source>
</evidence>
<feature type="compositionally biased region" description="Low complexity" evidence="1">
    <location>
        <begin position="147"/>
        <end position="164"/>
    </location>
</feature>
<dbReference type="Proteomes" id="UP001165121">
    <property type="component" value="Unassembled WGS sequence"/>
</dbReference>
<dbReference type="OrthoDB" id="129221at2759"/>
<organism evidence="3 4">
    <name type="scientific">Phytophthora fragariaefolia</name>
    <dbReference type="NCBI Taxonomy" id="1490495"/>
    <lineage>
        <taxon>Eukaryota</taxon>
        <taxon>Sar</taxon>
        <taxon>Stramenopiles</taxon>
        <taxon>Oomycota</taxon>
        <taxon>Peronosporomycetes</taxon>
        <taxon>Peronosporales</taxon>
        <taxon>Peronosporaceae</taxon>
        <taxon>Phytophthora</taxon>
    </lineage>
</organism>
<feature type="region of interest" description="Disordered" evidence="1">
    <location>
        <begin position="40"/>
        <end position="222"/>
    </location>
</feature>
<proteinExistence type="predicted"/>
<feature type="compositionally biased region" description="Low complexity" evidence="1">
    <location>
        <begin position="98"/>
        <end position="136"/>
    </location>
</feature>
<feature type="compositionally biased region" description="Polar residues" evidence="1">
    <location>
        <begin position="43"/>
        <end position="73"/>
    </location>
</feature>
<gene>
    <name evidence="3" type="ORF">Pfra01_001517400</name>
</gene>
<dbReference type="AlphaFoldDB" id="A0A9W6XPP4"/>
<sequence length="355" mass="34320">MRLYHALLVTAAAMLASNVSAGTADCDMVPVPEMMTAPAGSYDASSGSAPVAQGSTAASDVGASQASTSNAGDINQGVPPSSTSGSTAPSGDDDTQQGVVVPASTSGSGSSPSAASDVGASQASTSGSGAPSSYGSDVPPAKQGIVTPAPTTPSSGSSPSGDSSQKTDVAASADTAGEADPSVDFTQAPTVASGSSSGLTPSTSSNSTTPVPATTAASNSTTLADNSKLCAKPSIVISDVDVGAAIDANEDEVGLKVVAIAALPSGGSRIAFQSGDNIVVRELDANDKLVTSSPAVKVPLHDFADLYADEKGFVILGTRDAEGGGTLNCGNPSNLCGSAPSPAVPCYDIPAPMCT</sequence>
<dbReference type="EMBL" id="BSXT01001634">
    <property type="protein sequence ID" value="GMF44041.1"/>
    <property type="molecule type" value="Genomic_DNA"/>
</dbReference>
<name>A0A9W6XPP4_9STRA</name>
<feature type="signal peptide" evidence="2">
    <location>
        <begin position="1"/>
        <end position="21"/>
    </location>
</feature>
<comment type="caution">
    <text evidence="3">The sequence shown here is derived from an EMBL/GenBank/DDBJ whole genome shotgun (WGS) entry which is preliminary data.</text>
</comment>
<keyword evidence="4" id="KW-1185">Reference proteome</keyword>
<evidence type="ECO:0000256" key="1">
    <source>
        <dbReference type="SAM" id="MobiDB-lite"/>
    </source>
</evidence>
<feature type="compositionally biased region" description="Low complexity" evidence="1">
    <location>
        <begin position="191"/>
        <end position="222"/>
    </location>
</feature>
<protein>
    <submittedName>
        <fullName evidence="3">Unnamed protein product</fullName>
    </submittedName>
</protein>
<evidence type="ECO:0000313" key="3">
    <source>
        <dbReference type="EMBL" id="GMF44041.1"/>
    </source>
</evidence>
<keyword evidence="2" id="KW-0732">Signal</keyword>
<reference evidence="3" key="1">
    <citation type="submission" date="2023-04" db="EMBL/GenBank/DDBJ databases">
        <title>Phytophthora fragariaefolia NBRC 109709.</title>
        <authorList>
            <person name="Ichikawa N."/>
            <person name="Sato H."/>
            <person name="Tonouchi N."/>
        </authorList>
    </citation>
    <scope>NUCLEOTIDE SEQUENCE</scope>
    <source>
        <strain evidence="3">NBRC 109709</strain>
    </source>
</reference>
<accession>A0A9W6XPP4</accession>
<feature type="chain" id="PRO_5040779313" evidence="2">
    <location>
        <begin position="22"/>
        <end position="355"/>
    </location>
</feature>
<evidence type="ECO:0000256" key="2">
    <source>
        <dbReference type="SAM" id="SignalP"/>
    </source>
</evidence>
<feature type="compositionally biased region" description="Low complexity" evidence="1">
    <location>
        <begin position="77"/>
        <end position="90"/>
    </location>
</feature>